<dbReference type="Proteomes" id="UP000321827">
    <property type="component" value="Unassembled WGS sequence"/>
</dbReference>
<evidence type="ECO:0000256" key="7">
    <source>
        <dbReference type="ARBA" id="ARBA00023136"/>
    </source>
</evidence>
<comment type="similarity">
    <text evidence="2">Belongs to the autoinducer-2 exporter (AI-2E) (TC 2.A.86) family.</text>
</comment>
<sequence length="366" mass="39075">MRDALGRVWANPYVRVAVLLLGLWALGWLLLRTAAVWVGFLIAYTLAYLAEPVLRGLERRGVRRAFGVLLVYALFFLFLGLASVLLAEVVLQLSQLSERIPEVLRPINGWIEGLPALVRRWAEAPEVQAVLVHTTDALKALLQGFSATLVGWLGTLLGQGGNLVAGMAALAGGLVQLLAVFVVTGYLMVDFPRINAALLEALPRPWQPLALELAGKLDRAVGGYIRGQLLVAALVGLAVGLGLWIIGVPMAAALGFIAGVFNLVPYLGVVVSIVPALLLALTVGVWKVVGVLVVFLIANQLESHLFSPYILGRATALHPVTVVLSILAGAGLFGLWGAMLAVPTVAFAKVLYTDYYLPSRCHEQGC</sequence>
<name>A0A511RKB1_9DEIN</name>
<evidence type="ECO:0000313" key="10">
    <source>
        <dbReference type="Proteomes" id="UP000321827"/>
    </source>
</evidence>
<proteinExistence type="inferred from homology"/>
<keyword evidence="7 8" id="KW-0472">Membrane</keyword>
<feature type="transmembrane region" description="Helical" evidence="8">
    <location>
        <begin position="36"/>
        <end position="54"/>
    </location>
</feature>
<organism evidence="9 10">
    <name type="scientific">Oceanithermus desulfurans NBRC 100063</name>
    <dbReference type="NCBI Taxonomy" id="1227550"/>
    <lineage>
        <taxon>Bacteria</taxon>
        <taxon>Thermotogati</taxon>
        <taxon>Deinococcota</taxon>
        <taxon>Deinococci</taxon>
        <taxon>Thermales</taxon>
        <taxon>Thermaceae</taxon>
        <taxon>Oceanithermus</taxon>
    </lineage>
</organism>
<accession>A0A511RKB1</accession>
<evidence type="ECO:0000256" key="4">
    <source>
        <dbReference type="ARBA" id="ARBA00022475"/>
    </source>
</evidence>
<reference evidence="9 10" key="1">
    <citation type="submission" date="2019-07" db="EMBL/GenBank/DDBJ databases">
        <title>Whole genome shotgun sequence of Oceanithermus desulfurans NBRC 100063.</title>
        <authorList>
            <person name="Hosoyama A."/>
            <person name="Uohara A."/>
            <person name="Ohji S."/>
            <person name="Ichikawa N."/>
        </authorList>
    </citation>
    <scope>NUCLEOTIDE SEQUENCE [LARGE SCALE GENOMIC DNA]</scope>
    <source>
        <strain evidence="9 10">NBRC 100063</strain>
    </source>
</reference>
<dbReference type="RefSeq" id="WP_147147513.1">
    <property type="nucleotide sequence ID" value="NZ_BJXN01000009.1"/>
</dbReference>
<evidence type="ECO:0000313" key="9">
    <source>
        <dbReference type="EMBL" id="GEM90083.1"/>
    </source>
</evidence>
<evidence type="ECO:0000256" key="5">
    <source>
        <dbReference type="ARBA" id="ARBA00022692"/>
    </source>
</evidence>
<feature type="transmembrane region" description="Helical" evidence="8">
    <location>
        <begin position="12"/>
        <end position="30"/>
    </location>
</feature>
<evidence type="ECO:0000256" key="3">
    <source>
        <dbReference type="ARBA" id="ARBA00022448"/>
    </source>
</evidence>
<dbReference type="PANTHER" id="PTHR21716:SF53">
    <property type="entry name" value="PERMEASE PERM-RELATED"/>
    <property type="match status" value="1"/>
</dbReference>
<evidence type="ECO:0000256" key="2">
    <source>
        <dbReference type="ARBA" id="ARBA00009773"/>
    </source>
</evidence>
<dbReference type="OrthoDB" id="9793390at2"/>
<keyword evidence="4" id="KW-1003">Cell membrane</keyword>
<protein>
    <submittedName>
        <fullName evidence="9">AI-2E family transporter</fullName>
    </submittedName>
</protein>
<keyword evidence="6 8" id="KW-1133">Transmembrane helix</keyword>
<evidence type="ECO:0000256" key="8">
    <source>
        <dbReference type="SAM" id="Phobius"/>
    </source>
</evidence>
<comment type="subcellular location">
    <subcellularLocation>
        <location evidence="1">Cell membrane</location>
        <topology evidence="1">Multi-pass membrane protein</topology>
    </subcellularLocation>
</comment>
<keyword evidence="3" id="KW-0813">Transport</keyword>
<dbReference type="PANTHER" id="PTHR21716">
    <property type="entry name" value="TRANSMEMBRANE PROTEIN"/>
    <property type="match status" value="1"/>
</dbReference>
<evidence type="ECO:0000256" key="1">
    <source>
        <dbReference type="ARBA" id="ARBA00004651"/>
    </source>
</evidence>
<evidence type="ECO:0000256" key="6">
    <source>
        <dbReference type="ARBA" id="ARBA00022989"/>
    </source>
</evidence>
<dbReference type="InterPro" id="IPR002549">
    <property type="entry name" value="AI-2E-like"/>
</dbReference>
<comment type="caution">
    <text evidence="9">The sequence shown here is derived from an EMBL/GenBank/DDBJ whole genome shotgun (WGS) entry which is preliminary data.</text>
</comment>
<keyword evidence="5 8" id="KW-0812">Transmembrane</keyword>
<dbReference type="GO" id="GO:0005886">
    <property type="term" value="C:plasma membrane"/>
    <property type="evidence" value="ECO:0007669"/>
    <property type="project" value="UniProtKB-SubCell"/>
</dbReference>
<feature type="transmembrane region" description="Helical" evidence="8">
    <location>
        <begin position="163"/>
        <end position="189"/>
    </location>
</feature>
<feature type="transmembrane region" description="Helical" evidence="8">
    <location>
        <begin position="229"/>
        <end position="261"/>
    </location>
</feature>
<feature type="transmembrane region" description="Helical" evidence="8">
    <location>
        <begin position="66"/>
        <end position="87"/>
    </location>
</feature>
<dbReference type="Pfam" id="PF01594">
    <property type="entry name" value="AI-2E_transport"/>
    <property type="match status" value="1"/>
</dbReference>
<dbReference type="GO" id="GO:0055085">
    <property type="term" value="P:transmembrane transport"/>
    <property type="evidence" value="ECO:0007669"/>
    <property type="project" value="TreeGrafter"/>
</dbReference>
<feature type="transmembrane region" description="Helical" evidence="8">
    <location>
        <begin position="273"/>
        <end position="298"/>
    </location>
</feature>
<dbReference type="EMBL" id="BJXN01000009">
    <property type="protein sequence ID" value="GEM90083.1"/>
    <property type="molecule type" value="Genomic_DNA"/>
</dbReference>
<dbReference type="AlphaFoldDB" id="A0A511RKB1"/>
<gene>
    <name evidence="9" type="ORF">ODE01S_15170</name>
</gene>